<dbReference type="AlphaFoldDB" id="A0A371BD93"/>
<dbReference type="OrthoDB" id="9866225at2"/>
<comment type="caution">
    <text evidence="2">The sequence shown here is derived from an EMBL/GenBank/DDBJ whole genome shotgun (WGS) entry which is preliminary data.</text>
</comment>
<evidence type="ECO:0000313" key="3">
    <source>
        <dbReference type="Proteomes" id="UP000263993"/>
    </source>
</evidence>
<keyword evidence="3" id="KW-1185">Reference proteome</keyword>
<dbReference type="Proteomes" id="UP000263993">
    <property type="component" value="Unassembled WGS sequence"/>
</dbReference>
<accession>A0A371BD93</accession>
<feature type="signal peptide" evidence="1">
    <location>
        <begin position="1"/>
        <end position="34"/>
    </location>
</feature>
<name>A0A371BD93_9BRAD</name>
<keyword evidence="1" id="KW-0732">Signal</keyword>
<protein>
    <submittedName>
        <fullName evidence="2">Uncharacterized protein</fullName>
    </submittedName>
</protein>
<evidence type="ECO:0000313" key="2">
    <source>
        <dbReference type="EMBL" id="RDV05518.1"/>
    </source>
</evidence>
<reference evidence="3" key="1">
    <citation type="submission" date="2018-08" db="EMBL/GenBank/DDBJ databases">
        <authorList>
            <person name="Kim S.-J."/>
            <person name="Jung G.-Y."/>
        </authorList>
    </citation>
    <scope>NUCLEOTIDE SEQUENCE [LARGE SCALE GENOMIC DNA]</scope>
    <source>
        <strain evidence="3">GY_H</strain>
    </source>
</reference>
<proteinExistence type="predicted"/>
<gene>
    <name evidence="2" type="ORF">DXH78_13615</name>
</gene>
<feature type="chain" id="PRO_5016571223" evidence="1">
    <location>
        <begin position="35"/>
        <end position="89"/>
    </location>
</feature>
<organism evidence="2 3">
    <name type="scientific">Undibacter mobilis</name>
    <dbReference type="NCBI Taxonomy" id="2292256"/>
    <lineage>
        <taxon>Bacteria</taxon>
        <taxon>Pseudomonadati</taxon>
        <taxon>Pseudomonadota</taxon>
        <taxon>Alphaproteobacteria</taxon>
        <taxon>Hyphomicrobiales</taxon>
        <taxon>Nitrobacteraceae</taxon>
        <taxon>Undibacter</taxon>
    </lineage>
</organism>
<dbReference type="RefSeq" id="WP_115517542.1">
    <property type="nucleotide sequence ID" value="NZ_QRGO01000001.1"/>
</dbReference>
<sequence>MPNLFHGAFRANVIALSALTLSAAFALPAPSAYAASTKKPTHRSEALRARASTPETIACTTHGCEVVPVGCRAVAQPGQTPGYQMITCP</sequence>
<evidence type="ECO:0000256" key="1">
    <source>
        <dbReference type="SAM" id="SignalP"/>
    </source>
</evidence>
<dbReference type="EMBL" id="QRGO01000001">
    <property type="protein sequence ID" value="RDV05518.1"/>
    <property type="molecule type" value="Genomic_DNA"/>
</dbReference>